<feature type="compositionally biased region" description="Basic residues" evidence="1">
    <location>
        <begin position="423"/>
        <end position="432"/>
    </location>
</feature>
<evidence type="ECO:0000256" key="1">
    <source>
        <dbReference type="SAM" id="MobiDB-lite"/>
    </source>
</evidence>
<protein>
    <submittedName>
        <fullName evidence="2">Uncharacterized protein</fullName>
    </submittedName>
</protein>
<dbReference type="AlphaFoldDB" id="A0AAD3SS47"/>
<feature type="region of interest" description="Disordered" evidence="1">
    <location>
        <begin position="403"/>
        <end position="449"/>
    </location>
</feature>
<reference evidence="2" key="1">
    <citation type="submission" date="2023-05" db="EMBL/GenBank/DDBJ databases">
        <title>Nepenthes gracilis genome sequencing.</title>
        <authorList>
            <person name="Fukushima K."/>
        </authorList>
    </citation>
    <scope>NUCLEOTIDE SEQUENCE</scope>
    <source>
        <strain evidence="2">SING2019-196</strain>
    </source>
</reference>
<name>A0AAD3SS47_NEPGR</name>
<dbReference type="EMBL" id="BSYO01000017">
    <property type="protein sequence ID" value="GMH17028.1"/>
    <property type="molecule type" value="Genomic_DNA"/>
</dbReference>
<comment type="caution">
    <text evidence="2">The sequence shown here is derived from an EMBL/GenBank/DDBJ whole genome shotgun (WGS) entry which is preliminary data.</text>
</comment>
<evidence type="ECO:0000313" key="3">
    <source>
        <dbReference type="Proteomes" id="UP001279734"/>
    </source>
</evidence>
<sequence>MSCMAALKLAGPRSLAEGICKVGSFGAGLAGVPSMLSKPALSSPSSSPFLENALKGLLNASGSKTLLDSGARSSLMEHQVSWSSIIQKDLSSAGTSPDFWSAVVQKATFGDASLPSTVRVRLGCSEMFPNQAFTEIKIDYQWKPIRCGKCNQVGPSDIHFKLVKSYHPTGRFMQDSQLHTINGRGNSNGHVTASLRNVDPDPVKLPLCKPMGDFRIDNDGFPSSHADGPRTKTHICLASSPAIFCSNKFDALQIENDTIQLQDVTQPNLGDQEGDVSDPCAAYGCPNTDHLFADADSQHYLPGSPMHASTLIEMTLPRKLNDEVLIGPTAPPMVEEDQVDFTDPNLVALRMVLEANTIQTFLASLTPKELQTMRGLLDKWLSAESEAPSTSSPRIVADQDSLPAMVNQGSTPPSEVAGSWQKVKSRRHRKSTSKNSKGSINKRAFRNIG</sequence>
<evidence type="ECO:0000313" key="2">
    <source>
        <dbReference type="EMBL" id="GMH17028.1"/>
    </source>
</evidence>
<accession>A0AAD3SS47</accession>
<organism evidence="2 3">
    <name type="scientific">Nepenthes gracilis</name>
    <name type="common">Slender pitcher plant</name>
    <dbReference type="NCBI Taxonomy" id="150966"/>
    <lineage>
        <taxon>Eukaryota</taxon>
        <taxon>Viridiplantae</taxon>
        <taxon>Streptophyta</taxon>
        <taxon>Embryophyta</taxon>
        <taxon>Tracheophyta</taxon>
        <taxon>Spermatophyta</taxon>
        <taxon>Magnoliopsida</taxon>
        <taxon>eudicotyledons</taxon>
        <taxon>Gunneridae</taxon>
        <taxon>Pentapetalae</taxon>
        <taxon>Caryophyllales</taxon>
        <taxon>Nepenthaceae</taxon>
        <taxon>Nepenthes</taxon>
    </lineage>
</organism>
<proteinExistence type="predicted"/>
<gene>
    <name evidence="2" type="ORF">Nepgr_018869</name>
</gene>
<dbReference type="Proteomes" id="UP001279734">
    <property type="component" value="Unassembled WGS sequence"/>
</dbReference>
<keyword evidence="3" id="KW-1185">Reference proteome</keyword>